<dbReference type="SMART" id="SM00174">
    <property type="entry name" value="RHO"/>
    <property type="match status" value="1"/>
</dbReference>
<dbReference type="VEuPathDB" id="FungiDB:FOMG_16018"/>
<dbReference type="AlphaFoldDB" id="W9Z6Q3"/>
<dbReference type="PROSITE" id="PS51419">
    <property type="entry name" value="RAB"/>
    <property type="match status" value="1"/>
</dbReference>
<dbReference type="EMBL" id="JH659349">
    <property type="protein sequence ID" value="EXK27469.1"/>
    <property type="molecule type" value="Genomic_DNA"/>
</dbReference>
<dbReference type="Proteomes" id="UP000030703">
    <property type="component" value="Unassembled WGS sequence"/>
</dbReference>
<gene>
    <name evidence="3" type="ORF">FOMG_16018</name>
</gene>
<dbReference type="GO" id="GO:0016020">
    <property type="term" value="C:membrane"/>
    <property type="evidence" value="ECO:0007669"/>
    <property type="project" value="InterPro"/>
</dbReference>
<evidence type="ECO:0000313" key="3">
    <source>
        <dbReference type="EMBL" id="EXK27469.1"/>
    </source>
</evidence>
<proteinExistence type="predicted"/>
<dbReference type="PANTHER" id="PTHR24070">
    <property type="entry name" value="RAS, DI-RAS, AND RHEB FAMILY MEMBERS OF SMALL GTPASE SUPERFAMILY"/>
    <property type="match status" value="1"/>
</dbReference>
<dbReference type="Pfam" id="PF00071">
    <property type="entry name" value="Ras"/>
    <property type="match status" value="1"/>
</dbReference>
<dbReference type="SMART" id="SM00175">
    <property type="entry name" value="RAB"/>
    <property type="match status" value="1"/>
</dbReference>
<sequence>MLRYRRLSPRERIKPQVSIIRIIHAKDVQKVLLSSRKELNGCEIEWMAGGKKNSLFFALNSKVQIDKWKNKVEQVQRENGLIFPSQNSLREYYLVLVGGGGCGKSVLTIQFTQPYYIDRVNPFVEDTDHRPCVIDNEFALVNVIDTTGQEEYSAMREQYMRVGEGFMLVYSVTSRQNFEEVTKYQHQILKQKDKDYFPMILVGNDCSRASERDVSTQEGEALARAFGCMFIEVDAKSRVNVDEAFFDLVREVRQYRRETAGYRWETRVFEARI</sequence>
<evidence type="ECO:0000256" key="1">
    <source>
        <dbReference type="ARBA" id="ARBA00022741"/>
    </source>
</evidence>
<name>W9Z6Q3_FUSOX</name>
<dbReference type="InterPro" id="IPR005225">
    <property type="entry name" value="Small_GTP-bd"/>
</dbReference>
<dbReference type="PRINTS" id="PR00449">
    <property type="entry name" value="RASTRNSFRMNG"/>
</dbReference>
<reference evidence="3" key="1">
    <citation type="submission" date="2012-04" db="EMBL/GenBank/DDBJ databases">
        <title>The Genome Sequence of Fusarium oxysporum melonis.</title>
        <authorList>
            <consortium name="The Broad Institute Genome Sequencing Platform"/>
            <person name="Ma L.-J."/>
            <person name="Gale L.R."/>
            <person name="Schwartz D.C."/>
            <person name="Zhou S."/>
            <person name="Corby-Kistler H."/>
            <person name="Young S.K."/>
            <person name="Zeng Q."/>
            <person name="Gargeya S."/>
            <person name="Fitzgerald M."/>
            <person name="Haas B."/>
            <person name="Abouelleil A."/>
            <person name="Alvarado L."/>
            <person name="Arachchi H.M."/>
            <person name="Berlin A."/>
            <person name="Brown A."/>
            <person name="Chapman S.B."/>
            <person name="Chen Z."/>
            <person name="Dunbar C."/>
            <person name="Freedman E."/>
            <person name="Gearin G."/>
            <person name="Goldberg J."/>
            <person name="Griggs A."/>
            <person name="Gujja S."/>
            <person name="Heiman D."/>
            <person name="Howarth C."/>
            <person name="Larson L."/>
            <person name="Lui A."/>
            <person name="MacDonald P.J.P."/>
            <person name="Montmayeur A."/>
            <person name="Murphy C."/>
            <person name="Neiman D."/>
            <person name="Pearson M."/>
            <person name="Priest M."/>
            <person name="Roberts A."/>
            <person name="Saif S."/>
            <person name="Shea T."/>
            <person name="Shenoy N."/>
            <person name="Sisk P."/>
            <person name="Stolte C."/>
            <person name="Sykes S."/>
            <person name="Wortman J."/>
            <person name="Nusbaum C."/>
            <person name="Birren B."/>
        </authorList>
    </citation>
    <scope>NUCLEOTIDE SEQUENCE</scope>
    <source>
        <strain evidence="3">26406</strain>
    </source>
</reference>
<dbReference type="GO" id="GO:0005525">
    <property type="term" value="F:GTP binding"/>
    <property type="evidence" value="ECO:0007669"/>
    <property type="project" value="UniProtKB-KW"/>
</dbReference>
<dbReference type="SMART" id="SM00173">
    <property type="entry name" value="RAS"/>
    <property type="match status" value="1"/>
</dbReference>
<dbReference type="InterPro" id="IPR027417">
    <property type="entry name" value="P-loop_NTPase"/>
</dbReference>
<dbReference type="HOGENOM" id="CLU_041217_9_7_1"/>
<dbReference type="GO" id="GO:0003924">
    <property type="term" value="F:GTPase activity"/>
    <property type="evidence" value="ECO:0007669"/>
    <property type="project" value="InterPro"/>
</dbReference>
<protein>
    <submittedName>
        <fullName evidence="3">Ras family, other</fullName>
    </submittedName>
</protein>
<dbReference type="Gene3D" id="3.40.50.300">
    <property type="entry name" value="P-loop containing nucleotide triphosphate hydrolases"/>
    <property type="match status" value="1"/>
</dbReference>
<accession>W9Z6Q3</accession>
<organism evidence="3">
    <name type="scientific">Fusarium oxysporum f. sp. melonis 26406</name>
    <dbReference type="NCBI Taxonomy" id="1089452"/>
    <lineage>
        <taxon>Eukaryota</taxon>
        <taxon>Fungi</taxon>
        <taxon>Dikarya</taxon>
        <taxon>Ascomycota</taxon>
        <taxon>Pezizomycotina</taxon>
        <taxon>Sordariomycetes</taxon>
        <taxon>Hypocreomycetidae</taxon>
        <taxon>Hypocreales</taxon>
        <taxon>Nectriaceae</taxon>
        <taxon>Fusarium</taxon>
        <taxon>Fusarium oxysporum species complex</taxon>
    </lineage>
</organism>
<dbReference type="NCBIfam" id="TIGR00231">
    <property type="entry name" value="small_GTP"/>
    <property type="match status" value="1"/>
</dbReference>
<dbReference type="SUPFAM" id="SSF52540">
    <property type="entry name" value="P-loop containing nucleoside triphosphate hydrolases"/>
    <property type="match status" value="1"/>
</dbReference>
<keyword evidence="1" id="KW-0547">Nucleotide-binding</keyword>
<dbReference type="InterPro" id="IPR001806">
    <property type="entry name" value="Small_GTPase"/>
</dbReference>
<evidence type="ECO:0000256" key="2">
    <source>
        <dbReference type="ARBA" id="ARBA00023134"/>
    </source>
</evidence>
<reference evidence="3" key="2">
    <citation type="submission" date="2012-05" db="EMBL/GenBank/DDBJ databases">
        <title>Annotation of the Genome Sequence of Fusarium oxysporum f. sp. melonis 26406.</title>
        <authorList>
            <consortium name="The Broad Institute Genomics Platform"/>
            <person name="Ma L.-J."/>
            <person name="Corby-Kistler H."/>
            <person name="Broz K."/>
            <person name="Gale L.R."/>
            <person name="Jonkers W."/>
            <person name="O'Donnell K."/>
            <person name="Ploetz R."/>
            <person name="Steinberg C."/>
            <person name="Schwartz D.C."/>
            <person name="VanEtten H."/>
            <person name="Zhou S."/>
            <person name="Young S.K."/>
            <person name="Zeng Q."/>
            <person name="Gargeya S."/>
            <person name="Fitzgerald M."/>
            <person name="Abouelleil A."/>
            <person name="Alvarado L."/>
            <person name="Chapman S.B."/>
            <person name="Gainer-Dewar J."/>
            <person name="Goldberg J."/>
            <person name="Griggs A."/>
            <person name="Gujja S."/>
            <person name="Hansen M."/>
            <person name="Howarth C."/>
            <person name="Imamovic A."/>
            <person name="Ireland A."/>
            <person name="Larimer J."/>
            <person name="McCowan C."/>
            <person name="Murphy C."/>
            <person name="Pearson M."/>
            <person name="Poon T.W."/>
            <person name="Priest M."/>
            <person name="Roberts A."/>
            <person name="Saif S."/>
            <person name="Shea T."/>
            <person name="Sykes S."/>
            <person name="Wortman J."/>
            <person name="Nusbaum C."/>
            <person name="Birren B."/>
        </authorList>
    </citation>
    <scope>NUCLEOTIDE SEQUENCE</scope>
    <source>
        <strain evidence="3">26406</strain>
    </source>
</reference>
<dbReference type="InterPro" id="IPR020849">
    <property type="entry name" value="Small_GTPase_Ras-type"/>
</dbReference>
<keyword evidence="2" id="KW-0342">GTP-binding</keyword>
<dbReference type="GO" id="GO:0007165">
    <property type="term" value="P:signal transduction"/>
    <property type="evidence" value="ECO:0007669"/>
    <property type="project" value="InterPro"/>
</dbReference>
<dbReference type="PROSITE" id="PS51421">
    <property type="entry name" value="RAS"/>
    <property type="match status" value="1"/>
</dbReference>